<dbReference type="Proteomes" id="UP001156691">
    <property type="component" value="Unassembled WGS sequence"/>
</dbReference>
<organism evidence="2 3">
    <name type="scientific">Devosia nitrariae</name>
    <dbReference type="NCBI Taxonomy" id="2071872"/>
    <lineage>
        <taxon>Bacteria</taxon>
        <taxon>Pseudomonadati</taxon>
        <taxon>Pseudomonadota</taxon>
        <taxon>Alphaproteobacteria</taxon>
        <taxon>Hyphomicrobiales</taxon>
        <taxon>Devosiaceae</taxon>
        <taxon>Devosia</taxon>
    </lineage>
</organism>
<evidence type="ECO:0000313" key="3">
    <source>
        <dbReference type="Proteomes" id="UP001156691"/>
    </source>
</evidence>
<dbReference type="Gene3D" id="3.30.1310.20">
    <property type="entry name" value="PRTase-like"/>
    <property type="match status" value="1"/>
</dbReference>
<feature type="domain" description="Phosphoribosyltransferase" evidence="1">
    <location>
        <begin position="16"/>
        <end position="181"/>
    </location>
</feature>
<protein>
    <submittedName>
        <fullName evidence="2">Phosphoribosyltransferase</fullName>
    </submittedName>
</protein>
<dbReference type="Gene3D" id="3.40.50.2020">
    <property type="match status" value="1"/>
</dbReference>
<name>A0ABQ5W8Z5_9HYPH</name>
<dbReference type="GO" id="GO:0016757">
    <property type="term" value="F:glycosyltransferase activity"/>
    <property type="evidence" value="ECO:0007669"/>
    <property type="project" value="UniProtKB-KW"/>
</dbReference>
<keyword evidence="3" id="KW-1185">Reference proteome</keyword>
<comment type="caution">
    <text evidence="2">The sequence shown here is derived from an EMBL/GenBank/DDBJ whole genome shotgun (WGS) entry which is preliminary data.</text>
</comment>
<proteinExistence type="predicted"/>
<gene>
    <name evidence="2" type="ORF">GCM10010862_38440</name>
</gene>
<dbReference type="InterPro" id="IPR029057">
    <property type="entry name" value="PRTase-like"/>
</dbReference>
<keyword evidence="2" id="KW-0808">Transferase</keyword>
<evidence type="ECO:0000313" key="2">
    <source>
        <dbReference type="EMBL" id="GLQ56585.1"/>
    </source>
</evidence>
<accession>A0ABQ5W8Z5</accession>
<dbReference type="SUPFAM" id="SSF53271">
    <property type="entry name" value="PRTase-like"/>
    <property type="match status" value="1"/>
</dbReference>
<dbReference type="EMBL" id="BSNS01000020">
    <property type="protein sequence ID" value="GLQ56585.1"/>
    <property type="molecule type" value="Genomic_DNA"/>
</dbReference>
<sequence>MGFVDRQDAGRRLADLLGPYRADHPIILALPRGGLPVAAEIARALDAPLDLVLVRKIGVPQQPELAAGAVVDDEEPIIVRNEDVISMADISETDFNRIKDAEIAENRRRRAIYLGNRPHPELRDRTVIVVDDGVATGATMRAALRALRKRHPRLLVFAVPVAPTDTIERLRSEADRVECLESHVMFDAIGTFYQDFRQIEDAEVIDLLSGATPAPSTATRP</sequence>
<dbReference type="InterPro" id="IPR000836">
    <property type="entry name" value="PRTase_dom"/>
</dbReference>
<evidence type="ECO:0000259" key="1">
    <source>
        <dbReference type="Pfam" id="PF00156"/>
    </source>
</evidence>
<dbReference type="RefSeq" id="WP_284341978.1">
    <property type="nucleotide sequence ID" value="NZ_BSNS01000020.1"/>
</dbReference>
<dbReference type="Pfam" id="PF00156">
    <property type="entry name" value="Pribosyltran"/>
    <property type="match status" value="1"/>
</dbReference>
<dbReference type="CDD" id="cd06223">
    <property type="entry name" value="PRTases_typeI"/>
    <property type="match status" value="1"/>
</dbReference>
<reference evidence="3" key="1">
    <citation type="journal article" date="2019" name="Int. J. Syst. Evol. Microbiol.">
        <title>The Global Catalogue of Microorganisms (GCM) 10K type strain sequencing project: providing services to taxonomists for standard genome sequencing and annotation.</title>
        <authorList>
            <consortium name="The Broad Institute Genomics Platform"/>
            <consortium name="The Broad Institute Genome Sequencing Center for Infectious Disease"/>
            <person name="Wu L."/>
            <person name="Ma J."/>
        </authorList>
    </citation>
    <scope>NUCLEOTIDE SEQUENCE [LARGE SCALE GENOMIC DNA]</scope>
    <source>
        <strain evidence="3">NBRC 112416</strain>
    </source>
</reference>
<keyword evidence="2" id="KW-0328">Glycosyltransferase</keyword>